<keyword evidence="7" id="KW-1185">Reference proteome</keyword>
<dbReference type="EMBL" id="ADLN01000009">
    <property type="protein sequence ID" value="EHI60910.1"/>
    <property type="molecule type" value="Genomic_DNA"/>
</dbReference>
<keyword evidence="4" id="KW-0067">ATP-binding</keyword>
<dbReference type="InterPro" id="IPR003439">
    <property type="entry name" value="ABC_transporter-like_ATP-bd"/>
</dbReference>
<reference evidence="6 7" key="1">
    <citation type="submission" date="2011-08" db="EMBL/GenBank/DDBJ databases">
        <title>The Genome Sequence of Clostridium hathewayi WAL-18680.</title>
        <authorList>
            <consortium name="The Broad Institute Genome Sequencing Platform"/>
            <person name="Earl A."/>
            <person name="Ward D."/>
            <person name="Feldgarden M."/>
            <person name="Gevers D."/>
            <person name="Finegold S.M."/>
            <person name="Summanen P.H."/>
            <person name="Molitoris D.R."/>
            <person name="Song M."/>
            <person name="Daigneault M."/>
            <person name="Allen-Vercoe E."/>
            <person name="Young S.K."/>
            <person name="Zeng Q."/>
            <person name="Gargeya S."/>
            <person name="Fitzgerald M."/>
            <person name="Haas B."/>
            <person name="Abouelleil A."/>
            <person name="Alvarado L."/>
            <person name="Arachchi H.M."/>
            <person name="Berlin A."/>
            <person name="Brown A."/>
            <person name="Chapman S.B."/>
            <person name="Chen Z."/>
            <person name="Dunbar C."/>
            <person name="Freedman E."/>
            <person name="Gearin G."/>
            <person name="Gellesch M."/>
            <person name="Goldberg J."/>
            <person name="Griggs A."/>
            <person name="Gujja S."/>
            <person name="Heiman D."/>
            <person name="Howarth C."/>
            <person name="Larson L."/>
            <person name="Lui A."/>
            <person name="MacDonald P.J.P."/>
            <person name="Montmayeur A."/>
            <person name="Murphy C."/>
            <person name="Neiman D."/>
            <person name="Pearson M."/>
            <person name="Priest M."/>
            <person name="Roberts A."/>
            <person name="Saif S."/>
            <person name="Shea T."/>
            <person name="Shenoy N."/>
            <person name="Sisk P."/>
            <person name="Stolte C."/>
            <person name="Sykes S."/>
            <person name="Wortman J."/>
            <person name="Nusbaum C."/>
            <person name="Birren B."/>
        </authorList>
    </citation>
    <scope>NUCLEOTIDE SEQUENCE [LARGE SCALE GENOMIC DNA]</scope>
    <source>
        <strain evidence="6 7">WAL-18680</strain>
    </source>
</reference>
<dbReference type="SMART" id="SM00382">
    <property type="entry name" value="AAA"/>
    <property type="match status" value="1"/>
</dbReference>
<dbReference type="SUPFAM" id="SSF52540">
    <property type="entry name" value="P-loop containing nucleoside triphosphate hydrolases"/>
    <property type="match status" value="1"/>
</dbReference>
<keyword evidence="3" id="KW-0547">Nucleotide-binding</keyword>
<evidence type="ECO:0000256" key="1">
    <source>
        <dbReference type="ARBA" id="ARBA00005417"/>
    </source>
</evidence>
<dbReference type="GO" id="GO:0005524">
    <property type="term" value="F:ATP binding"/>
    <property type="evidence" value="ECO:0007669"/>
    <property type="project" value="UniProtKB-KW"/>
</dbReference>
<dbReference type="FunFam" id="3.40.50.300:FF:000032">
    <property type="entry name" value="Export ABC transporter ATP-binding protein"/>
    <property type="match status" value="1"/>
</dbReference>
<dbReference type="Pfam" id="PF00005">
    <property type="entry name" value="ABC_tran"/>
    <property type="match status" value="1"/>
</dbReference>
<dbReference type="PANTHER" id="PTHR42798:SF7">
    <property type="entry name" value="ALPHA-D-RIBOSE 1-METHYLPHOSPHONATE 5-TRIPHOSPHATE SYNTHASE SUBUNIT PHNL"/>
    <property type="match status" value="1"/>
</dbReference>
<evidence type="ECO:0000256" key="2">
    <source>
        <dbReference type="ARBA" id="ARBA00022448"/>
    </source>
</evidence>
<dbReference type="InterPro" id="IPR027417">
    <property type="entry name" value="P-loop_NTPase"/>
</dbReference>
<evidence type="ECO:0000256" key="3">
    <source>
        <dbReference type="ARBA" id="ARBA00022741"/>
    </source>
</evidence>
<dbReference type="CDD" id="cd03255">
    <property type="entry name" value="ABC_MJ0796_LolCDE_FtsE"/>
    <property type="match status" value="1"/>
</dbReference>
<dbReference type="GO" id="GO:0022857">
    <property type="term" value="F:transmembrane transporter activity"/>
    <property type="evidence" value="ECO:0007669"/>
    <property type="project" value="UniProtKB-ARBA"/>
</dbReference>
<dbReference type="AlphaFoldDB" id="G5IBZ2"/>
<dbReference type="OrthoDB" id="9802264at2"/>
<dbReference type="GO" id="GO:0098796">
    <property type="term" value="C:membrane protein complex"/>
    <property type="evidence" value="ECO:0007669"/>
    <property type="project" value="UniProtKB-ARBA"/>
</dbReference>
<dbReference type="InterPro" id="IPR003593">
    <property type="entry name" value="AAA+_ATPase"/>
</dbReference>
<proteinExistence type="inferred from homology"/>
<sequence>MKPIVTGRKIVKSFRTGAETRTVLNQVSLEIAKGEFVSVMGPSGSGKSTLLYALGGLDEIDGGQVLFEEQNLTELSDRQRSDLRRTRMGFVFQQPALLKNLNLLDNIILPLMRDHPKEADQLAGRANMLMAQLGIGDLASRDITQVSGGQLQRAGICRALMCQPDIIFGDEPTGALNSQSAREVMDLLAQINRNGTAILLVTHDAQVAARTSRVMFMSDGTIAGRLDFPAYRKEDHEKRVEQILVRMRNTGI</sequence>
<comment type="similarity">
    <text evidence="1">Belongs to the ABC transporter superfamily.</text>
</comment>
<name>G5IBZ2_9FIRM</name>
<organism evidence="6 7">
    <name type="scientific">Hungatella hathewayi WAL-18680</name>
    <dbReference type="NCBI Taxonomy" id="742737"/>
    <lineage>
        <taxon>Bacteria</taxon>
        <taxon>Bacillati</taxon>
        <taxon>Bacillota</taxon>
        <taxon>Clostridia</taxon>
        <taxon>Lachnospirales</taxon>
        <taxon>Lachnospiraceae</taxon>
        <taxon>Hungatella</taxon>
    </lineage>
</organism>
<dbReference type="Proteomes" id="UP000005384">
    <property type="component" value="Unassembled WGS sequence"/>
</dbReference>
<evidence type="ECO:0000256" key="4">
    <source>
        <dbReference type="ARBA" id="ARBA00022840"/>
    </source>
</evidence>
<gene>
    <name evidence="6" type="ORF">HMPREF9473_00975</name>
</gene>
<keyword evidence="2" id="KW-0813">Transport</keyword>
<dbReference type="PANTHER" id="PTHR42798">
    <property type="entry name" value="LIPOPROTEIN-RELEASING SYSTEM ATP-BINDING PROTEIN LOLD"/>
    <property type="match status" value="1"/>
</dbReference>
<dbReference type="PROSITE" id="PS50893">
    <property type="entry name" value="ABC_TRANSPORTER_2"/>
    <property type="match status" value="1"/>
</dbReference>
<dbReference type="RefSeq" id="WP_006778961.1">
    <property type="nucleotide sequence ID" value="NZ_CP040506.1"/>
</dbReference>
<dbReference type="InterPro" id="IPR017911">
    <property type="entry name" value="MacB-like_ATP-bd"/>
</dbReference>
<evidence type="ECO:0000313" key="7">
    <source>
        <dbReference type="Proteomes" id="UP000005384"/>
    </source>
</evidence>
<dbReference type="InterPro" id="IPR017871">
    <property type="entry name" value="ABC_transporter-like_CS"/>
</dbReference>
<feature type="domain" description="ABC transporter" evidence="5">
    <location>
        <begin position="5"/>
        <end position="244"/>
    </location>
</feature>
<dbReference type="PROSITE" id="PS00211">
    <property type="entry name" value="ABC_TRANSPORTER_1"/>
    <property type="match status" value="1"/>
</dbReference>
<dbReference type="HOGENOM" id="CLU_000604_1_22_9"/>
<protein>
    <recommendedName>
        <fullName evidence="5">ABC transporter domain-containing protein</fullName>
    </recommendedName>
</protein>
<dbReference type="PATRIC" id="fig|742737.3.peg.975"/>
<evidence type="ECO:0000313" key="6">
    <source>
        <dbReference type="EMBL" id="EHI60910.1"/>
    </source>
</evidence>
<accession>G5IBZ2</accession>
<dbReference type="Gene3D" id="3.40.50.300">
    <property type="entry name" value="P-loop containing nucleotide triphosphate hydrolases"/>
    <property type="match status" value="1"/>
</dbReference>
<evidence type="ECO:0000259" key="5">
    <source>
        <dbReference type="PROSITE" id="PS50893"/>
    </source>
</evidence>
<comment type="caution">
    <text evidence="6">The sequence shown here is derived from an EMBL/GenBank/DDBJ whole genome shotgun (WGS) entry which is preliminary data.</text>
</comment>
<dbReference type="GO" id="GO:0016887">
    <property type="term" value="F:ATP hydrolysis activity"/>
    <property type="evidence" value="ECO:0007669"/>
    <property type="project" value="InterPro"/>
</dbReference>